<dbReference type="RefSeq" id="WP_219051501.1">
    <property type="nucleotide sequence ID" value="NZ_JAHWDP010000001.1"/>
</dbReference>
<evidence type="ECO:0008006" key="4">
    <source>
        <dbReference type="Google" id="ProtNLM"/>
    </source>
</evidence>
<feature type="transmembrane region" description="Helical" evidence="1">
    <location>
        <begin position="140"/>
        <end position="159"/>
    </location>
</feature>
<dbReference type="AlphaFoldDB" id="A0A9X1JZG2"/>
<proteinExistence type="predicted"/>
<feature type="transmembrane region" description="Helical" evidence="1">
    <location>
        <begin position="248"/>
        <end position="266"/>
    </location>
</feature>
<keyword evidence="1" id="KW-1133">Transmembrane helix</keyword>
<feature type="transmembrane region" description="Helical" evidence="1">
    <location>
        <begin position="58"/>
        <end position="76"/>
    </location>
</feature>
<feature type="transmembrane region" description="Helical" evidence="1">
    <location>
        <begin position="179"/>
        <end position="195"/>
    </location>
</feature>
<reference evidence="2" key="1">
    <citation type="submission" date="2021-07" db="EMBL/GenBank/DDBJ databases">
        <title>Aureisphaera sp. CAU 1614 isolated from sea sediment.</title>
        <authorList>
            <person name="Kim W."/>
        </authorList>
    </citation>
    <scope>NUCLEOTIDE SEQUENCE</scope>
    <source>
        <strain evidence="2">CAU 1614</strain>
    </source>
</reference>
<accession>A0A9X1JZG2</accession>
<keyword evidence="3" id="KW-1185">Reference proteome</keyword>
<dbReference type="Proteomes" id="UP001138686">
    <property type="component" value="Unassembled WGS sequence"/>
</dbReference>
<evidence type="ECO:0000313" key="2">
    <source>
        <dbReference type="EMBL" id="MBW2937246.1"/>
    </source>
</evidence>
<feature type="transmembrane region" description="Helical" evidence="1">
    <location>
        <begin position="83"/>
        <end position="103"/>
    </location>
</feature>
<dbReference type="EMBL" id="JAHWDP010000001">
    <property type="protein sequence ID" value="MBW2937246.1"/>
    <property type="molecule type" value="Genomic_DNA"/>
</dbReference>
<feature type="transmembrane region" description="Helical" evidence="1">
    <location>
        <begin position="7"/>
        <end position="28"/>
    </location>
</feature>
<name>A0A9X1JZG2_9FLAO</name>
<evidence type="ECO:0000256" key="1">
    <source>
        <dbReference type="SAM" id="Phobius"/>
    </source>
</evidence>
<sequence>MNIKLTIPNVVFAFIIFLMALKFTFSYLTVELDWWLRFLTPNHEKFNPLHLPKNLSEYLEFLIIPTILFYLFISFGKLGPLKIPLFLTGVLLLLNCVTSYLNNINILESIRYTLKISAPIYFFCVLVVHSKRTGHNFNTLFIGSILYIVFLCIIALLFFDVSFNRGAYRYPVFFSGLHTHNYILAVTFIAISLFLRKHTYILTLYFLATFAFLALGYGVRTPMVFYLIYISMVFYLKENLFKNIYARILAYLPFLGLFLFSALKNFDFNSFSSGRLSMYAKKFDILRYYKLEEYLFGRGWGSDLVKTKEWWYAEKGSHNDYLTFLVENGAIYLFMFLVLIGSLLFLTKKNHLIYMTLIFGYLFTSIISNGLAVRALAGYWFFAVLAFIYIEYKNQKLSFA</sequence>
<evidence type="ECO:0000313" key="3">
    <source>
        <dbReference type="Proteomes" id="UP001138686"/>
    </source>
</evidence>
<keyword evidence="1" id="KW-0812">Transmembrane</keyword>
<feature type="transmembrane region" description="Helical" evidence="1">
    <location>
        <begin position="109"/>
        <end position="128"/>
    </location>
</feature>
<gene>
    <name evidence="2" type="ORF">KXJ69_03960</name>
</gene>
<comment type="caution">
    <text evidence="2">The sequence shown here is derived from an EMBL/GenBank/DDBJ whole genome shotgun (WGS) entry which is preliminary data.</text>
</comment>
<feature type="transmembrane region" description="Helical" evidence="1">
    <location>
        <begin position="353"/>
        <end position="371"/>
    </location>
</feature>
<keyword evidence="1" id="KW-0472">Membrane</keyword>
<feature type="transmembrane region" description="Helical" evidence="1">
    <location>
        <begin position="200"/>
        <end position="217"/>
    </location>
</feature>
<feature type="transmembrane region" description="Helical" evidence="1">
    <location>
        <begin position="377"/>
        <end position="392"/>
    </location>
</feature>
<protein>
    <recommendedName>
        <fullName evidence="4">O-antigen ligase domain-containing protein</fullName>
    </recommendedName>
</protein>
<feature type="transmembrane region" description="Helical" evidence="1">
    <location>
        <begin position="329"/>
        <end position="346"/>
    </location>
</feature>
<organism evidence="2 3">
    <name type="scientific">Halomarinibacterium sedimenti</name>
    <dbReference type="NCBI Taxonomy" id="2857106"/>
    <lineage>
        <taxon>Bacteria</taxon>
        <taxon>Pseudomonadati</taxon>
        <taxon>Bacteroidota</taxon>
        <taxon>Flavobacteriia</taxon>
        <taxon>Flavobacteriales</taxon>
        <taxon>Flavobacteriaceae</taxon>
        <taxon>Halomarinibacterium</taxon>
    </lineage>
</organism>